<sequence length="374" mass="40345">MAKYFIGLMSGTSMDGIDAVLADFSSSSPFVLASHQHPIPETLKSELHQLCQPGENEINRMGSADRLMGQLFADAVNQLLCQADIDGEDVVAIGCHGQTVRHHPDGLGINQAGFTLQIGDPNTVAVETGIDVIADFRRKDIALGGQGAPLVPAFHQSLFQHDDIDRVILNIGGIANISWLPASGDMFGFDTGPGNTLMDQWCQSHLGQPYDKNGEWAASAEPCDELLNALMSDPYFAREVPKSTGRELFNLDWLQARLAMITPLPADQVQATLAEFTARTIADQINKLPAKSAAKEVWVCGGGARNPLLMAKLKKLLPTYNIAALDDLGYSADDLEGLAFAWLAYRFTERLSGNLPSVTGAEREAVLGGYYPAC</sequence>
<name>A0ABW4XLK4_9GAMM</name>
<protein>
    <recommendedName>
        <fullName evidence="1">Anhydro-N-acetylmuramic acid kinase</fullName>
        <ecNumber evidence="1">2.7.1.170</ecNumber>
    </recommendedName>
    <alternativeName>
        <fullName evidence="1">AnhMurNAc kinase</fullName>
    </alternativeName>
</protein>
<keyword evidence="1" id="KW-0547">Nucleotide-binding</keyword>
<comment type="caution">
    <text evidence="2">The sequence shown here is derived from an EMBL/GenBank/DDBJ whole genome shotgun (WGS) entry which is preliminary data.</text>
</comment>
<dbReference type="PANTHER" id="PTHR30605:SF0">
    <property type="entry name" value="ANHYDRO-N-ACETYLMURAMIC ACID KINASE"/>
    <property type="match status" value="1"/>
</dbReference>
<dbReference type="Proteomes" id="UP001597380">
    <property type="component" value="Unassembled WGS sequence"/>
</dbReference>
<evidence type="ECO:0000313" key="3">
    <source>
        <dbReference type="Proteomes" id="UP001597380"/>
    </source>
</evidence>
<dbReference type="Pfam" id="PF03702">
    <property type="entry name" value="AnmK"/>
    <property type="match status" value="1"/>
</dbReference>
<proteinExistence type="inferred from homology"/>
<dbReference type="EMBL" id="JBHUHT010000012">
    <property type="protein sequence ID" value="MFD2096376.1"/>
    <property type="molecule type" value="Genomic_DNA"/>
</dbReference>
<dbReference type="NCBIfam" id="NF007139">
    <property type="entry name" value="PRK09585.1-3"/>
    <property type="match status" value="1"/>
</dbReference>
<organism evidence="2 3">
    <name type="scientific">Corallincola platygyrae</name>
    <dbReference type="NCBI Taxonomy" id="1193278"/>
    <lineage>
        <taxon>Bacteria</taxon>
        <taxon>Pseudomonadati</taxon>
        <taxon>Pseudomonadota</taxon>
        <taxon>Gammaproteobacteria</taxon>
        <taxon>Alteromonadales</taxon>
        <taxon>Psychromonadaceae</taxon>
        <taxon>Corallincola</taxon>
    </lineage>
</organism>
<dbReference type="Gene3D" id="3.30.420.40">
    <property type="match status" value="2"/>
</dbReference>
<comment type="pathway">
    <text evidence="1">Cell wall biogenesis; peptidoglycan recycling.</text>
</comment>
<keyword evidence="1" id="KW-0067">ATP-binding</keyword>
<keyword evidence="3" id="KW-1185">Reference proteome</keyword>
<accession>A0ABW4XLK4</accession>
<keyword evidence="1" id="KW-0119">Carbohydrate metabolism</keyword>
<dbReference type="GO" id="GO:0016301">
    <property type="term" value="F:kinase activity"/>
    <property type="evidence" value="ECO:0007669"/>
    <property type="project" value="UniProtKB-KW"/>
</dbReference>
<dbReference type="CDD" id="cd24050">
    <property type="entry name" value="ASKHA_NBD_ANMK"/>
    <property type="match status" value="1"/>
</dbReference>
<comment type="catalytic activity">
    <reaction evidence="1">
        <text>1,6-anhydro-N-acetyl-beta-muramate + ATP + H2O = N-acetyl-D-muramate 6-phosphate + ADP + H(+)</text>
        <dbReference type="Rhea" id="RHEA:24952"/>
        <dbReference type="ChEBI" id="CHEBI:15377"/>
        <dbReference type="ChEBI" id="CHEBI:15378"/>
        <dbReference type="ChEBI" id="CHEBI:30616"/>
        <dbReference type="ChEBI" id="CHEBI:58690"/>
        <dbReference type="ChEBI" id="CHEBI:58722"/>
        <dbReference type="ChEBI" id="CHEBI:456216"/>
        <dbReference type="EC" id="2.7.1.170"/>
    </reaction>
</comment>
<comment type="pathway">
    <text evidence="1">Amino-sugar metabolism; 1,6-anhydro-N-acetylmuramate degradation.</text>
</comment>
<dbReference type="HAMAP" id="MF_01270">
    <property type="entry name" value="AnhMurNAc_kinase"/>
    <property type="match status" value="1"/>
</dbReference>
<keyword evidence="1 2" id="KW-0808">Transferase</keyword>
<dbReference type="InterPro" id="IPR043129">
    <property type="entry name" value="ATPase_NBD"/>
</dbReference>
<evidence type="ECO:0000313" key="2">
    <source>
        <dbReference type="EMBL" id="MFD2096376.1"/>
    </source>
</evidence>
<dbReference type="EC" id="2.7.1.170" evidence="1"/>
<gene>
    <name evidence="1" type="primary">anmK</name>
    <name evidence="2" type="ORF">ACFSJ3_10310</name>
</gene>
<dbReference type="RefSeq" id="WP_345339242.1">
    <property type="nucleotide sequence ID" value="NZ_BAABLI010000008.1"/>
</dbReference>
<dbReference type="SUPFAM" id="SSF53067">
    <property type="entry name" value="Actin-like ATPase domain"/>
    <property type="match status" value="1"/>
</dbReference>
<comment type="similarity">
    <text evidence="1">Belongs to the anhydro-N-acetylmuramic acid kinase family.</text>
</comment>
<keyword evidence="1 2" id="KW-0418">Kinase</keyword>
<reference evidence="3" key="1">
    <citation type="journal article" date="2019" name="Int. J. Syst. Evol. Microbiol.">
        <title>The Global Catalogue of Microorganisms (GCM) 10K type strain sequencing project: providing services to taxonomists for standard genome sequencing and annotation.</title>
        <authorList>
            <consortium name="The Broad Institute Genomics Platform"/>
            <consortium name="The Broad Institute Genome Sequencing Center for Infectious Disease"/>
            <person name="Wu L."/>
            <person name="Ma J."/>
        </authorList>
    </citation>
    <scope>NUCLEOTIDE SEQUENCE [LARGE SCALE GENOMIC DNA]</scope>
    <source>
        <strain evidence="3">CGMCC 1.10992</strain>
    </source>
</reference>
<feature type="binding site" evidence="1">
    <location>
        <begin position="11"/>
        <end position="18"/>
    </location>
    <ligand>
        <name>ATP</name>
        <dbReference type="ChEBI" id="CHEBI:30616"/>
    </ligand>
</feature>
<dbReference type="InterPro" id="IPR005338">
    <property type="entry name" value="Anhydro_N_Ac-Mur_kinase"/>
</dbReference>
<evidence type="ECO:0000256" key="1">
    <source>
        <dbReference type="HAMAP-Rule" id="MF_01270"/>
    </source>
</evidence>
<comment type="function">
    <text evidence="1">Catalyzes the specific phosphorylation of 1,6-anhydro-N-acetylmuramic acid (anhMurNAc) with the simultaneous cleavage of the 1,6-anhydro ring, generating MurNAc-6-P. Is required for the utilization of anhMurNAc either imported from the medium or derived from its own cell wall murein, and thus plays a role in cell wall recycling.</text>
</comment>
<dbReference type="PANTHER" id="PTHR30605">
    <property type="entry name" value="ANHYDRO-N-ACETYLMURAMIC ACID KINASE"/>
    <property type="match status" value="1"/>
</dbReference>
<dbReference type="NCBIfam" id="NF007148">
    <property type="entry name" value="PRK09585.3-2"/>
    <property type="match status" value="1"/>
</dbReference>